<sequence length="210" mass="23544">MKVSKSTSNPNDGSIPTSTTASLKNKKISKPLVSTISVTDKALVDFCRCLYQAKAVVRELESFSDSVCYAFKRYQPELVQTEDTKGGISRYGNGLLLKQVDQYLNTTFHKFTRLCNILMVVLTQMEAKGAGQVKRERIDSFRFEVWEEWKNATSIKQRLIYFTQQSDIKEKNLYTTITTTTTTTTTTTMKDKSSSSSSSTTTTSTSTALP</sequence>
<proteinExistence type="predicted"/>
<gene>
    <name evidence="2" type="ORF">INT46_010133</name>
</gene>
<keyword evidence="3" id="KW-1185">Reference proteome</keyword>
<comment type="caution">
    <text evidence="2">The sequence shown here is derived from an EMBL/GenBank/DDBJ whole genome shotgun (WGS) entry which is preliminary data.</text>
</comment>
<feature type="region of interest" description="Disordered" evidence="1">
    <location>
        <begin position="1"/>
        <end position="20"/>
    </location>
</feature>
<dbReference type="EMBL" id="JAEPRC010000117">
    <property type="protein sequence ID" value="KAG2208039.1"/>
    <property type="molecule type" value="Genomic_DNA"/>
</dbReference>
<dbReference type="OrthoDB" id="2402731at2759"/>
<dbReference type="AlphaFoldDB" id="A0A8H7RBS8"/>
<feature type="region of interest" description="Disordered" evidence="1">
    <location>
        <begin position="184"/>
        <end position="210"/>
    </location>
</feature>
<protein>
    <submittedName>
        <fullName evidence="2">Uncharacterized protein</fullName>
    </submittedName>
</protein>
<accession>A0A8H7RBS8</accession>
<organism evidence="2 3">
    <name type="scientific">Mucor plumbeus</name>
    <dbReference type="NCBI Taxonomy" id="97098"/>
    <lineage>
        <taxon>Eukaryota</taxon>
        <taxon>Fungi</taxon>
        <taxon>Fungi incertae sedis</taxon>
        <taxon>Mucoromycota</taxon>
        <taxon>Mucoromycotina</taxon>
        <taxon>Mucoromycetes</taxon>
        <taxon>Mucorales</taxon>
        <taxon>Mucorineae</taxon>
        <taxon>Mucoraceae</taxon>
        <taxon>Mucor</taxon>
    </lineage>
</organism>
<dbReference type="Proteomes" id="UP000650833">
    <property type="component" value="Unassembled WGS sequence"/>
</dbReference>
<evidence type="ECO:0000313" key="2">
    <source>
        <dbReference type="EMBL" id="KAG2208039.1"/>
    </source>
</evidence>
<reference evidence="2" key="1">
    <citation type="submission" date="2020-12" db="EMBL/GenBank/DDBJ databases">
        <title>Metabolic potential, ecology and presence of endohyphal bacteria is reflected in genomic diversity of Mucoromycotina.</title>
        <authorList>
            <person name="Muszewska A."/>
            <person name="Okrasinska A."/>
            <person name="Steczkiewicz K."/>
            <person name="Drgas O."/>
            <person name="Orlowska M."/>
            <person name="Perlinska-Lenart U."/>
            <person name="Aleksandrzak-Piekarczyk T."/>
            <person name="Szatraj K."/>
            <person name="Zielenkiewicz U."/>
            <person name="Pilsyk S."/>
            <person name="Malc E."/>
            <person name="Mieczkowski P."/>
            <person name="Kruszewska J.S."/>
            <person name="Biernat P."/>
            <person name="Pawlowska J."/>
        </authorList>
    </citation>
    <scope>NUCLEOTIDE SEQUENCE</scope>
    <source>
        <strain evidence="2">CBS 226.32</strain>
    </source>
</reference>
<name>A0A8H7RBS8_9FUNG</name>
<evidence type="ECO:0000256" key="1">
    <source>
        <dbReference type="SAM" id="MobiDB-lite"/>
    </source>
</evidence>
<evidence type="ECO:0000313" key="3">
    <source>
        <dbReference type="Proteomes" id="UP000650833"/>
    </source>
</evidence>